<dbReference type="EMBL" id="NFDL01000047">
    <property type="protein sequence ID" value="OTY44551.1"/>
    <property type="molecule type" value="Genomic_DNA"/>
</dbReference>
<reference evidence="1 2" key="1">
    <citation type="submission" date="2016-10" db="EMBL/GenBank/DDBJ databases">
        <title>Comparative genomics of Bacillus thuringiensis reveals a path to pathogens against multiple invertebrate hosts.</title>
        <authorList>
            <person name="Zheng J."/>
            <person name="Gao Q."/>
            <person name="Liu H."/>
            <person name="Peng D."/>
            <person name="Ruan L."/>
            <person name="Sun M."/>
        </authorList>
    </citation>
    <scope>NUCLEOTIDE SEQUENCE [LARGE SCALE GENOMIC DNA]</scope>
    <source>
        <strain evidence="1">BGSC 4BX1</strain>
    </source>
</reference>
<evidence type="ECO:0000313" key="2">
    <source>
        <dbReference type="Proteomes" id="UP000195089"/>
    </source>
</evidence>
<organism evidence="1 2">
    <name type="scientific">Bacillus thuringiensis serovar pingluonsis</name>
    <dbReference type="NCBI Taxonomy" id="180881"/>
    <lineage>
        <taxon>Bacteria</taxon>
        <taxon>Bacillati</taxon>
        <taxon>Bacillota</taxon>
        <taxon>Bacilli</taxon>
        <taxon>Bacillales</taxon>
        <taxon>Bacillaceae</taxon>
        <taxon>Bacillus</taxon>
        <taxon>Bacillus cereus group</taxon>
    </lineage>
</organism>
<dbReference type="Proteomes" id="UP000195089">
    <property type="component" value="Unassembled WGS sequence"/>
</dbReference>
<evidence type="ECO:0000313" key="1">
    <source>
        <dbReference type="EMBL" id="OTY44551.1"/>
    </source>
</evidence>
<accession>A0A243BEL7</accession>
<comment type="caution">
    <text evidence="1">The sequence shown here is derived from an EMBL/GenBank/DDBJ whole genome shotgun (WGS) entry which is preliminary data.</text>
</comment>
<proteinExistence type="predicted"/>
<dbReference type="RefSeq" id="WP_088119517.1">
    <property type="nucleotide sequence ID" value="NZ_NFDL01000047.1"/>
</dbReference>
<name>A0A243BEL7_BACTU</name>
<dbReference type="AlphaFoldDB" id="A0A243BEL7"/>
<protein>
    <submittedName>
        <fullName evidence="1">Uncharacterized protein</fullName>
    </submittedName>
</protein>
<gene>
    <name evidence="1" type="ORF">BK742_13030</name>
</gene>
<sequence>MYLLETDCIIYKANKEILANYIYDELISKDFEEYKTRNLADGVIEITFSWLDPIKIMDKMVIKDRKEVVMWFFVKESVLVTWCSSECYIGHALRRLESKLNIKYIKLDIFKKAKNPLVFNTFAQLTSIHILNDNLKSYEDDDALSFNKRILLQDISNQEYSYYVNESLLTSLTFKYIDGNFYFYIDNQSIISFPEAMKVVDVINVLERIVKKIK</sequence>